<evidence type="ECO:0000313" key="1">
    <source>
        <dbReference type="EMBL" id="AIX47873.1"/>
    </source>
</evidence>
<organism evidence="1">
    <name type="scientific">Lymantria dispar multicapsid nuclear polyhedrosis virus</name>
    <name type="common">LdMNPV</name>
    <dbReference type="NCBI Taxonomy" id="10449"/>
    <lineage>
        <taxon>Viruses</taxon>
        <taxon>Viruses incertae sedis</taxon>
        <taxon>Naldaviricetes</taxon>
        <taxon>Lefavirales</taxon>
        <taxon>Baculoviridae</taxon>
        <taxon>Alphabaculovirus</taxon>
        <taxon>Alphabaculovirus lydisparis</taxon>
    </lineage>
</organism>
<organismHost>
    <name type="scientific">Lepidoptera</name>
    <name type="common">moths &amp; butterflies</name>
    <dbReference type="NCBI Taxonomy" id="7088"/>
</organismHost>
<accession>A0A0A0YZ28</accession>
<evidence type="ECO:0000313" key="3">
    <source>
        <dbReference type="EMBL" id="QCQ67447.1"/>
    </source>
</evidence>
<dbReference type="EMBL" id="KM386655">
    <property type="protein sequence ID" value="AIX47873.1"/>
    <property type="molecule type" value="Genomic_DNA"/>
</dbReference>
<evidence type="ECO:0000313" key="4">
    <source>
        <dbReference type="EMBL" id="QCQ67606.1"/>
    </source>
</evidence>
<dbReference type="EMBL" id="MK411293">
    <property type="protein sequence ID" value="QCQ67606.1"/>
    <property type="molecule type" value="Genomic_DNA"/>
</dbReference>
<sequence>MAEYSPDKLLKNMPFATKNPYTINQHLSLMGLARGEICNRITHESIGELKSLNFDVDPLTDRIKNIFDYELYVPTDEHGRDDGTLVHVLDSGTKNFVGALEICVLPEHKLALKAIKRDGDVAA</sequence>
<dbReference type="EMBL" id="MK411292">
    <property type="protein sequence ID" value="QCQ67447.1"/>
    <property type="molecule type" value="Genomic_DNA"/>
</dbReference>
<protein>
    <recommendedName>
        <fullName evidence="6">Ac26-like protein</fullName>
    </recommendedName>
</protein>
<dbReference type="EMBL" id="MK411291">
    <property type="protein sequence ID" value="QCQ67287.1"/>
    <property type="molecule type" value="Genomic_DNA"/>
</dbReference>
<name>A0A0A0YZ28_NPVLD</name>
<evidence type="ECO:0000313" key="2">
    <source>
        <dbReference type="EMBL" id="QCQ67287.1"/>
    </source>
</evidence>
<reference evidence="5" key="3">
    <citation type="submission" date="2019-11" db="EMBL/GenBank/DDBJ databases">
        <title>Strain of Lymantria dispar multiple nucleopolyhedrovirus, used for insecticide preparation.</title>
        <authorList>
            <person name="Kolosov A.V."/>
            <person name="Moiseeva A.A."/>
            <person name="Okhlopkova O.V."/>
            <person name="Safatov A.S."/>
        </authorList>
    </citation>
    <scope>NUCLEOTIDE SEQUENCE</scope>
    <source>
        <strain evidence="5">NSh-07</strain>
    </source>
</reference>
<reference evidence="2" key="2">
    <citation type="submission" date="2019-01" db="EMBL/GenBank/DDBJ databases">
        <title>New Siberian Lymantria dispar nucleopolyhedrovirus strain forms single nucleocapsids within cubic polyhedra.</title>
        <authorList>
            <person name="Pavlushin S.V."/>
            <person name="Ilinsky Y.Y."/>
            <person name="Belousova I.A."/>
            <person name="Bayborodin S.I."/>
            <person name="Lunev E.A."/>
            <person name="Toshchakov S.V."/>
            <person name="Martemyanov V.V."/>
        </authorList>
    </citation>
    <scope>NUCLEOTIDE SEQUENCE</scope>
    <source>
        <strain evidence="2">LDMN_Nsk06_pass_01_repl_01</strain>
        <strain evidence="3">LDMN_Nsk07_pass_01_repl_02</strain>
        <strain evidence="4">LDMN_Nsk15_pass_02_repl_01</strain>
    </source>
</reference>
<proteinExistence type="predicted"/>
<evidence type="ECO:0000313" key="5">
    <source>
        <dbReference type="EMBL" id="QIT08079.1"/>
    </source>
</evidence>
<evidence type="ECO:0008006" key="6">
    <source>
        <dbReference type="Google" id="ProtNLM"/>
    </source>
</evidence>
<dbReference type="EMBL" id="MN661137">
    <property type="protein sequence ID" value="QIT08079.1"/>
    <property type="molecule type" value="Genomic_DNA"/>
</dbReference>
<dbReference type="Pfam" id="PF04242">
    <property type="entry name" value="DUF424"/>
    <property type="match status" value="1"/>
</dbReference>
<dbReference type="InterPro" id="IPR007355">
    <property type="entry name" value="DUF424"/>
</dbReference>
<reference evidence="1" key="1">
    <citation type="journal article" date="2015" name="Genome Announc.">
        <title>Complete Genome Sequence of the Strain of Lymantria dispar Multiple Nucleopolyhedrovirus Found in the Gypsy Moth Biopesticide Virin-ENSh.</title>
        <authorList>
            <person name="Harrison R.L."/>
            <person name="Rowley D.L."/>
        </authorList>
    </citation>
    <scope>NUCLEOTIDE SEQUENCE</scope>
    <source>
        <strain evidence="1">3029</strain>
    </source>
</reference>